<evidence type="ECO:0000256" key="1">
    <source>
        <dbReference type="SAM" id="MobiDB-lite"/>
    </source>
</evidence>
<dbReference type="GeneID" id="34946054"/>
<dbReference type="RefSeq" id="XP_022840975.1">
    <property type="nucleotide sequence ID" value="XM_022983570.1"/>
</dbReference>
<organism evidence="2 3">
    <name type="scientific">Ostreococcus tauri</name>
    <name type="common">Marine green alga</name>
    <dbReference type="NCBI Taxonomy" id="70448"/>
    <lineage>
        <taxon>Eukaryota</taxon>
        <taxon>Viridiplantae</taxon>
        <taxon>Chlorophyta</taxon>
        <taxon>Mamiellophyceae</taxon>
        <taxon>Mamiellales</taxon>
        <taxon>Bathycoccaceae</taxon>
        <taxon>Ostreococcus</taxon>
    </lineage>
</organism>
<keyword evidence="3" id="KW-1185">Reference proteome</keyword>
<protein>
    <submittedName>
        <fullName evidence="2">Unnamed product</fullName>
    </submittedName>
</protein>
<reference evidence="3" key="1">
    <citation type="journal article" date="2006" name="Proc. Natl. Acad. Sci. U.S.A.">
        <title>Genome analysis of the smallest free-living eukaryote Ostreococcus tauri unveils many unique features.</title>
        <authorList>
            <person name="Derelle E."/>
            <person name="Ferraz C."/>
            <person name="Rombauts S."/>
            <person name="Rouze P."/>
            <person name="Worden A.Z."/>
            <person name="Robbens S."/>
            <person name="Partensky F."/>
            <person name="Degroeve S."/>
            <person name="Echeynie S."/>
            <person name="Cooke R."/>
            <person name="Saeys Y."/>
            <person name="Wuyts J."/>
            <person name="Jabbari K."/>
            <person name="Bowler C."/>
            <person name="Panaud O."/>
            <person name="Piegu B."/>
            <person name="Ball S.G."/>
            <person name="Ral J.-P."/>
            <person name="Bouget F.-Y."/>
            <person name="Piganeau G."/>
            <person name="De Baets B."/>
            <person name="Picard A."/>
            <person name="Delseny M."/>
            <person name="Demaille J."/>
            <person name="Van de Peer Y."/>
            <person name="Moreau H."/>
        </authorList>
    </citation>
    <scope>NUCLEOTIDE SEQUENCE [LARGE SCALE GENOMIC DNA]</scope>
    <source>
        <strain evidence="3">OTTH 0595 / CCAP 157/2 / RCC745</strain>
    </source>
</reference>
<name>A0A090MCP4_OSTTA</name>
<feature type="region of interest" description="Disordered" evidence="1">
    <location>
        <begin position="1"/>
        <end position="37"/>
    </location>
</feature>
<gene>
    <name evidence="2" type="ORF">OT_ostta08g02030</name>
</gene>
<feature type="compositionally biased region" description="Basic and acidic residues" evidence="1">
    <location>
        <begin position="1"/>
        <end position="10"/>
    </location>
</feature>
<dbReference type="AlphaFoldDB" id="A0A090MCP4"/>
<dbReference type="Proteomes" id="UP000009170">
    <property type="component" value="Unassembled WGS sequence"/>
</dbReference>
<reference evidence="2 3" key="2">
    <citation type="journal article" date="2014" name="BMC Genomics">
        <title>An improved genome of the model marine alga Ostreococcus tauri unfolds by assessing Illumina de novo assemblies.</title>
        <authorList>
            <person name="Blanc-Mathieu R."/>
            <person name="Verhelst B."/>
            <person name="Derelle E."/>
            <person name="Rombauts S."/>
            <person name="Bouget F.Y."/>
            <person name="Carre I."/>
            <person name="Chateau A."/>
            <person name="Eyre-Walker A."/>
            <person name="Grimsley N."/>
            <person name="Moreau H."/>
            <person name="Piegu B."/>
            <person name="Rivals E."/>
            <person name="Schackwitz W."/>
            <person name="Van de Peer Y."/>
            <person name="Piganeau G."/>
        </authorList>
    </citation>
    <scope>NUCLEOTIDE SEQUENCE [LARGE SCALE GENOMIC DNA]</scope>
    <source>
        <strain evidence="3">OTTH 0595 / CCAP 157/2 / RCC745</strain>
    </source>
</reference>
<sequence length="133" mass="14341">MDAHDDDRAVHAPSEAPCADENDEDHEQLTGPTFDFTDALSDLLPPESWTLATTAEQERAVKALDETTARARATIERLDGLEAERRARECAERARAVASACVRASAALARARRALIKAGIVDESALAPFDPDA</sequence>
<proteinExistence type="predicted"/>
<evidence type="ECO:0000313" key="3">
    <source>
        <dbReference type="Proteomes" id="UP000009170"/>
    </source>
</evidence>
<comment type="caution">
    <text evidence="2">The sequence shown here is derived from an EMBL/GenBank/DDBJ whole genome shotgun (WGS) entry which is preliminary data.</text>
</comment>
<evidence type="ECO:0000313" key="2">
    <source>
        <dbReference type="EMBL" id="CEG01470.1"/>
    </source>
</evidence>
<dbReference type="KEGG" id="ota:OT_ostta08g02030"/>
<dbReference type="EMBL" id="CAID01000008">
    <property type="protein sequence ID" value="CEG01470.1"/>
    <property type="molecule type" value="Genomic_DNA"/>
</dbReference>
<accession>A0A090MCP4</accession>
<dbReference type="InParanoid" id="A0A090MCP4"/>